<dbReference type="RefSeq" id="WP_138186500.1">
    <property type="nucleotide sequence ID" value="NZ_LS992241.1"/>
</dbReference>
<evidence type="ECO:0000313" key="3">
    <source>
        <dbReference type="EMBL" id="SYX84629.1"/>
    </source>
</evidence>
<keyword evidence="1" id="KW-0175">Coiled coil</keyword>
<evidence type="ECO:0000256" key="2">
    <source>
        <dbReference type="SAM" id="Phobius"/>
    </source>
</evidence>
<proteinExistence type="predicted"/>
<dbReference type="InterPro" id="IPR031709">
    <property type="entry name" value="PutAbiC"/>
</dbReference>
<organism evidence="3 4">
    <name type="scientific">Paenibacillus alvei</name>
    <name type="common">Bacillus alvei</name>
    <dbReference type="NCBI Taxonomy" id="44250"/>
    <lineage>
        <taxon>Bacteria</taxon>
        <taxon>Bacillati</taxon>
        <taxon>Bacillota</taxon>
        <taxon>Bacilli</taxon>
        <taxon>Bacillales</taxon>
        <taxon>Paenibacillaceae</taxon>
        <taxon>Paenibacillus</taxon>
    </lineage>
</organism>
<evidence type="ECO:0000256" key="1">
    <source>
        <dbReference type="SAM" id="Coils"/>
    </source>
</evidence>
<dbReference type="Proteomes" id="UP000304148">
    <property type="component" value="Chromosome"/>
</dbReference>
<evidence type="ECO:0000313" key="4">
    <source>
        <dbReference type="Proteomes" id="UP000304148"/>
    </source>
</evidence>
<name>A0A383RE81_PAEAL</name>
<feature type="transmembrane region" description="Helical" evidence="2">
    <location>
        <begin position="29"/>
        <end position="52"/>
    </location>
</feature>
<keyword evidence="2" id="KW-0812">Transmembrane</keyword>
<accession>A0A383RE81</accession>
<protein>
    <submittedName>
        <fullName evidence="3">Putative phage abortive infection protein</fullName>
    </submittedName>
</protein>
<keyword evidence="2" id="KW-0472">Membrane</keyword>
<feature type="coiled-coil region" evidence="1">
    <location>
        <begin position="86"/>
        <end position="115"/>
    </location>
</feature>
<feature type="transmembrane region" description="Helical" evidence="2">
    <location>
        <begin position="64"/>
        <end position="85"/>
    </location>
</feature>
<dbReference type="AlphaFoldDB" id="A0A383RE81"/>
<keyword evidence="2" id="KW-1133">Transmembrane helix</keyword>
<dbReference type="EMBL" id="LS992241">
    <property type="protein sequence ID" value="SYX84629.1"/>
    <property type="molecule type" value="Genomic_DNA"/>
</dbReference>
<gene>
    <name evidence="3" type="ORF">PBLR_13051</name>
</gene>
<reference evidence="4" key="1">
    <citation type="submission" date="2018-08" db="EMBL/GenBank/DDBJ databases">
        <authorList>
            <person name="Chevrot R."/>
        </authorList>
    </citation>
    <scope>NUCLEOTIDE SEQUENCE [LARGE SCALE GENOMIC DNA]</scope>
</reference>
<dbReference type="Pfam" id="PF16872">
    <property type="entry name" value="putAbiC"/>
    <property type="match status" value="1"/>
</dbReference>
<sequence>MGLKNRLRWIFIEDVDKGKIKNSYSVTRLWVWVLLLSIIWVISGFLVYHAFPENKSDAGTFGDMFGAVNALFSGLAFGGIIYTILLQRTELKFQREELELQRAEIKRSGDELEGQKKLMAIQRFENTFFQLINLNHEIVGNMTVKEQSFKRKRVDITSVWEEFEGREVFNRFYASLKNQLRHFQKEEERILENGEVYTGPSGHDRIVIIFEEVYKKYEGSMGHYFRNLYHTIRWVHNANCFENNEEKKEYIRIIRSQLSSYELIVLYYNCMVEQGGKLKELAVEYNLFDNINYNLLIDVEHKKMFEQP</sequence>